<organism evidence="3 4">
    <name type="scientific">Carpinus fangiana</name>
    <dbReference type="NCBI Taxonomy" id="176857"/>
    <lineage>
        <taxon>Eukaryota</taxon>
        <taxon>Viridiplantae</taxon>
        <taxon>Streptophyta</taxon>
        <taxon>Embryophyta</taxon>
        <taxon>Tracheophyta</taxon>
        <taxon>Spermatophyta</taxon>
        <taxon>Magnoliopsida</taxon>
        <taxon>eudicotyledons</taxon>
        <taxon>Gunneridae</taxon>
        <taxon>Pentapetalae</taxon>
        <taxon>rosids</taxon>
        <taxon>fabids</taxon>
        <taxon>Fagales</taxon>
        <taxon>Betulaceae</taxon>
        <taxon>Carpinus</taxon>
    </lineage>
</organism>
<proteinExistence type="predicted"/>
<dbReference type="GO" id="GO:0005227">
    <property type="term" value="F:calcium-activated cation channel activity"/>
    <property type="evidence" value="ECO:0007669"/>
    <property type="project" value="InterPro"/>
</dbReference>
<dbReference type="EMBL" id="CM017328">
    <property type="protein sequence ID" value="KAE8126067.1"/>
    <property type="molecule type" value="Genomic_DNA"/>
</dbReference>
<dbReference type="PANTHER" id="PTHR13018">
    <property type="entry name" value="PROBABLE MEMBRANE PROTEIN DUF221-RELATED"/>
    <property type="match status" value="1"/>
</dbReference>
<keyword evidence="1" id="KW-0472">Membrane</keyword>
<dbReference type="InterPro" id="IPR045122">
    <property type="entry name" value="Csc1-like"/>
</dbReference>
<keyword evidence="1" id="KW-0812">Transmembrane</keyword>
<evidence type="ECO:0000313" key="3">
    <source>
        <dbReference type="EMBL" id="KAE8126066.1"/>
    </source>
</evidence>
<dbReference type="InterPro" id="IPR003864">
    <property type="entry name" value="CSC1/OSCA1-like_7TM"/>
</dbReference>
<evidence type="ECO:0000313" key="4">
    <source>
        <dbReference type="Proteomes" id="UP000327013"/>
    </source>
</evidence>
<dbReference type="OrthoDB" id="1703591at2759"/>
<protein>
    <recommendedName>
        <fullName evidence="2">CSC1/OSCA1-like 7TM region domain-containing protein</fullName>
    </recommendedName>
</protein>
<dbReference type="GO" id="GO:0005886">
    <property type="term" value="C:plasma membrane"/>
    <property type="evidence" value="ECO:0007669"/>
    <property type="project" value="TreeGrafter"/>
</dbReference>
<dbReference type="PANTHER" id="PTHR13018:SF93">
    <property type="entry name" value="PROTEIN OSCA1"/>
    <property type="match status" value="1"/>
</dbReference>
<keyword evidence="1" id="KW-1133">Transmembrane helix</keyword>
<name>A0A5N6RUD1_9ROSI</name>
<keyword evidence="4" id="KW-1185">Reference proteome</keyword>
<reference evidence="3 4" key="1">
    <citation type="submission" date="2019-06" db="EMBL/GenBank/DDBJ databases">
        <title>A chromosomal-level reference genome of Carpinus fangiana (Coryloideae, Betulaceae).</title>
        <authorList>
            <person name="Yang X."/>
            <person name="Wang Z."/>
            <person name="Zhang L."/>
            <person name="Hao G."/>
            <person name="Liu J."/>
            <person name="Yang Y."/>
        </authorList>
    </citation>
    <scope>NUCLEOTIDE SEQUENCE [LARGE SCALE GENOMIC DNA]</scope>
    <source>
        <strain evidence="3">Cfa_2016G</strain>
        <tissue evidence="3">Leaf</tissue>
    </source>
</reference>
<gene>
    <name evidence="3" type="ORF">FH972_020815</name>
</gene>
<accession>A0A5N6RUD1</accession>
<dbReference type="Pfam" id="PF02714">
    <property type="entry name" value="RSN1_7TM"/>
    <property type="match status" value="1"/>
</dbReference>
<evidence type="ECO:0000259" key="2">
    <source>
        <dbReference type="Pfam" id="PF02714"/>
    </source>
</evidence>
<sequence>MRTMESWDMRTMEPLCRACKYATDDEKPIKLLEKSRAKSALERLQKFRFLQRMLEVSKLNHDPPKVFLVSCFSFLTFFFMIPYALVQSLASLEGIEKAAPFLKPVIEKPFVNSLITGFLLGIVLKLFLTASHIDDHHNYWKCIRTARFIYSPISKREFTARPDIADDCFLLADDFFCWHQSAFAAVMEVEQSRFLKALSDATSGFDIGSQTVPIEEISDVCRHNRTVQEIVQGALRRLQLNLIPVS</sequence>
<feature type="transmembrane region" description="Helical" evidence="1">
    <location>
        <begin position="110"/>
        <end position="128"/>
    </location>
</feature>
<dbReference type="AlphaFoldDB" id="A0A5N6RUD1"/>
<dbReference type="Proteomes" id="UP000327013">
    <property type="component" value="Chromosome 8"/>
</dbReference>
<dbReference type="EMBL" id="CM017328">
    <property type="protein sequence ID" value="KAE8126065.1"/>
    <property type="molecule type" value="Genomic_DNA"/>
</dbReference>
<feature type="domain" description="CSC1/OSCA1-like 7TM region" evidence="2">
    <location>
        <begin position="67"/>
        <end position="129"/>
    </location>
</feature>
<evidence type="ECO:0000256" key="1">
    <source>
        <dbReference type="SAM" id="Phobius"/>
    </source>
</evidence>
<feature type="transmembrane region" description="Helical" evidence="1">
    <location>
        <begin position="66"/>
        <end position="90"/>
    </location>
</feature>
<dbReference type="EMBL" id="CM017328">
    <property type="protein sequence ID" value="KAE8126066.1"/>
    <property type="molecule type" value="Genomic_DNA"/>
</dbReference>